<dbReference type="InterPro" id="IPR037143">
    <property type="entry name" value="4-PPantetheinyl_Trfase_dom_sf"/>
</dbReference>
<reference evidence="5 6" key="1">
    <citation type="journal article" date="2024" name="Int. J. Syst. Evol. Microbiol.">
        <title>Virgibacillus tibetensis sp. nov., isolated from salt lake on the Tibetan Plateau of China.</title>
        <authorList>
            <person name="Phurbu D."/>
            <person name="Liu Z.-X."/>
            <person name="Wang R."/>
            <person name="Zheng Y.-Y."/>
            <person name="Liu H.-C."/>
            <person name="Zhou Y.-G."/>
            <person name="Yu Y.-J."/>
            <person name="Li A.-H."/>
        </authorList>
    </citation>
    <scope>NUCLEOTIDE SEQUENCE [LARGE SCALE GENOMIC DNA]</scope>
    <source>
        <strain evidence="5 6">C22-A2</strain>
    </source>
</reference>
<evidence type="ECO:0000313" key="6">
    <source>
        <dbReference type="Proteomes" id="UP001335737"/>
    </source>
</evidence>
<feature type="domain" description="4'-phosphopantetheinyl transferase" evidence="4">
    <location>
        <begin position="3"/>
        <end position="91"/>
    </location>
</feature>
<dbReference type="SUPFAM" id="SSF56214">
    <property type="entry name" value="4'-phosphopantetheinyl transferase"/>
    <property type="match status" value="1"/>
</dbReference>
<dbReference type="Pfam" id="PF01648">
    <property type="entry name" value="ACPS"/>
    <property type="match status" value="1"/>
</dbReference>
<comment type="caution">
    <text evidence="5">The sequence shown here is derived from an EMBL/GenBank/DDBJ whole genome shotgun (WGS) entry which is preliminary data.</text>
</comment>
<evidence type="ECO:0000259" key="4">
    <source>
        <dbReference type="Pfam" id="PF01648"/>
    </source>
</evidence>
<accession>A0ABU6KJC7</accession>
<keyword evidence="6" id="KW-1185">Reference proteome</keyword>
<proteinExistence type="predicted"/>
<dbReference type="InterPro" id="IPR008278">
    <property type="entry name" value="4-PPantetheinyl_Trfase_dom"/>
</dbReference>
<protein>
    <submittedName>
        <fullName evidence="5">Holo-ACP synthase</fullName>
        <ecNumber evidence="5">2.7.8.7</ecNumber>
    </submittedName>
</protein>
<dbReference type="Proteomes" id="UP001335737">
    <property type="component" value="Unassembled WGS sequence"/>
</dbReference>
<dbReference type="EC" id="2.7.8.7" evidence="5"/>
<keyword evidence="2" id="KW-0479">Metal-binding</keyword>
<gene>
    <name evidence="5" type="ORF">QGM71_18225</name>
</gene>
<name>A0ABU6KJC7_9BACI</name>
<dbReference type="InterPro" id="IPR004568">
    <property type="entry name" value="Ppantetheine-prot_Trfase_dom"/>
</dbReference>
<dbReference type="GO" id="GO:0008897">
    <property type="term" value="F:holo-[acyl-carrier-protein] synthase activity"/>
    <property type="evidence" value="ECO:0007669"/>
    <property type="project" value="UniProtKB-EC"/>
</dbReference>
<evidence type="ECO:0000256" key="2">
    <source>
        <dbReference type="ARBA" id="ARBA00022723"/>
    </source>
</evidence>
<dbReference type="EMBL" id="JARZFX010000014">
    <property type="protein sequence ID" value="MEC5425421.1"/>
    <property type="molecule type" value="Genomic_DNA"/>
</dbReference>
<keyword evidence="1 5" id="KW-0808">Transferase</keyword>
<dbReference type="NCBIfam" id="TIGR00556">
    <property type="entry name" value="pantethn_trn"/>
    <property type="match status" value="1"/>
</dbReference>
<keyword evidence="3" id="KW-0460">Magnesium</keyword>
<dbReference type="Gene3D" id="3.90.470.20">
    <property type="entry name" value="4'-phosphopantetheinyl transferase domain"/>
    <property type="match status" value="1"/>
</dbReference>
<evidence type="ECO:0000313" key="5">
    <source>
        <dbReference type="EMBL" id="MEC5425421.1"/>
    </source>
</evidence>
<organism evidence="5 6">
    <name type="scientific">Virgibacillus tibetensis</name>
    <dbReference type="NCBI Taxonomy" id="3042313"/>
    <lineage>
        <taxon>Bacteria</taxon>
        <taxon>Bacillati</taxon>
        <taxon>Bacillota</taxon>
        <taxon>Bacilli</taxon>
        <taxon>Bacillales</taxon>
        <taxon>Bacillaceae</taxon>
        <taxon>Virgibacillus</taxon>
    </lineage>
</organism>
<evidence type="ECO:0000256" key="3">
    <source>
        <dbReference type="ARBA" id="ARBA00022842"/>
    </source>
</evidence>
<dbReference type="RefSeq" id="WP_327608965.1">
    <property type="nucleotide sequence ID" value="NZ_JARZFX010000014.1"/>
</dbReference>
<sequence>MKIGIDIANQSELINIINSEKYRDFLFTKNEIQYTDGFSFNRKLEFLTGRFCTKEAVVKALGIGFLTRKKVTWKDIEILKINNAPTVVLHNNVKYFFTEKGYRNIEVSITHKKETVISVVLIH</sequence>
<evidence type="ECO:0000256" key="1">
    <source>
        <dbReference type="ARBA" id="ARBA00022679"/>
    </source>
</evidence>